<accession>L0DHR5</accession>
<sequence length="216" mass="24849">MNILDELLRSPNDAPQDPVVKWLDDRIKARDEIRVSLRKDSSALGSSAPEFIVLRKKEGVDQPPQIYEWDDDFNTATINLGIKAENVQQEGERFARVLRAALRKVERRYGDGYMNAVLIDLLDESDLGKDGEIGKIRRLIHSNSPERNGQSYHDCRDAIAIEIGGRAKELKDKLKYNPEELKTVMDWAIAQYLDDRFSITNMRRFGWIDESGRTTR</sequence>
<name>L0DHR5_SINAD</name>
<dbReference type="HOGENOM" id="CLU_1276897_0_0_0"/>
<evidence type="ECO:0000313" key="2">
    <source>
        <dbReference type="Proteomes" id="UP000010798"/>
    </source>
</evidence>
<dbReference type="RefSeq" id="WP_015247361.1">
    <property type="nucleotide sequence ID" value="NC_019892.1"/>
</dbReference>
<dbReference type="KEGG" id="saci:Sinac_4008"/>
<dbReference type="AlphaFoldDB" id="L0DHR5"/>
<keyword evidence="2" id="KW-1185">Reference proteome</keyword>
<dbReference type="OrthoDB" id="286685at2"/>
<gene>
    <name evidence="1" type="ordered locus">Sinac_4008</name>
</gene>
<protein>
    <submittedName>
        <fullName evidence="1">Uncharacterized protein</fullName>
    </submittedName>
</protein>
<reference evidence="1 2" key="1">
    <citation type="submission" date="2012-02" db="EMBL/GenBank/DDBJ databases">
        <title>Complete sequence of chromosome of Singulisphaera acidiphila DSM 18658.</title>
        <authorList>
            <consortium name="US DOE Joint Genome Institute (JGI-PGF)"/>
            <person name="Lucas S."/>
            <person name="Copeland A."/>
            <person name="Lapidus A."/>
            <person name="Glavina del Rio T."/>
            <person name="Dalin E."/>
            <person name="Tice H."/>
            <person name="Bruce D."/>
            <person name="Goodwin L."/>
            <person name="Pitluck S."/>
            <person name="Peters L."/>
            <person name="Ovchinnikova G."/>
            <person name="Chertkov O."/>
            <person name="Kyrpides N."/>
            <person name="Mavromatis K."/>
            <person name="Ivanova N."/>
            <person name="Brettin T."/>
            <person name="Detter J.C."/>
            <person name="Han C."/>
            <person name="Larimer F."/>
            <person name="Land M."/>
            <person name="Hauser L."/>
            <person name="Markowitz V."/>
            <person name="Cheng J.-F."/>
            <person name="Hugenholtz P."/>
            <person name="Woyke T."/>
            <person name="Wu D."/>
            <person name="Tindall B."/>
            <person name="Pomrenke H."/>
            <person name="Brambilla E."/>
            <person name="Klenk H.-P."/>
            <person name="Eisen J.A."/>
        </authorList>
    </citation>
    <scope>NUCLEOTIDE SEQUENCE [LARGE SCALE GENOMIC DNA]</scope>
    <source>
        <strain evidence="2">ATCC BAA-1392 / DSM 18658 / VKM B-2454 / MOB10</strain>
    </source>
</reference>
<proteinExistence type="predicted"/>
<dbReference type="eggNOG" id="ENOG50343G0">
    <property type="taxonomic scope" value="Bacteria"/>
</dbReference>
<dbReference type="EMBL" id="CP003364">
    <property type="protein sequence ID" value="AGA28231.1"/>
    <property type="molecule type" value="Genomic_DNA"/>
</dbReference>
<evidence type="ECO:0000313" key="1">
    <source>
        <dbReference type="EMBL" id="AGA28231.1"/>
    </source>
</evidence>
<dbReference type="Proteomes" id="UP000010798">
    <property type="component" value="Chromosome"/>
</dbReference>
<organism evidence="1 2">
    <name type="scientific">Singulisphaera acidiphila (strain ATCC BAA-1392 / DSM 18658 / VKM B-2454 / MOB10)</name>
    <dbReference type="NCBI Taxonomy" id="886293"/>
    <lineage>
        <taxon>Bacteria</taxon>
        <taxon>Pseudomonadati</taxon>
        <taxon>Planctomycetota</taxon>
        <taxon>Planctomycetia</taxon>
        <taxon>Isosphaerales</taxon>
        <taxon>Isosphaeraceae</taxon>
        <taxon>Singulisphaera</taxon>
    </lineage>
</organism>